<proteinExistence type="predicted"/>
<feature type="compositionally biased region" description="Polar residues" evidence="1">
    <location>
        <begin position="46"/>
        <end position="59"/>
    </location>
</feature>
<evidence type="ECO:0000313" key="2">
    <source>
        <dbReference type="EMBL" id="KAK3706703.1"/>
    </source>
</evidence>
<dbReference type="Proteomes" id="UP001283361">
    <property type="component" value="Unassembled WGS sequence"/>
</dbReference>
<reference evidence="2" key="1">
    <citation type="journal article" date="2023" name="G3 (Bethesda)">
        <title>A reference genome for the long-term kleptoplast-retaining sea slug Elysia crispata morphotype clarki.</title>
        <authorList>
            <person name="Eastman K.E."/>
            <person name="Pendleton A.L."/>
            <person name="Shaikh M.A."/>
            <person name="Suttiyut T."/>
            <person name="Ogas R."/>
            <person name="Tomko P."/>
            <person name="Gavelis G."/>
            <person name="Widhalm J.R."/>
            <person name="Wisecaver J.H."/>
        </authorList>
    </citation>
    <scope>NUCLEOTIDE SEQUENCE</scope>
    <source>
        <strain evidence="2">ECLA1</strain>
    </source>
</reference>
<organism evidence="2 3">
    <name type="scientific">Elysia crispata</name>
    <name type="common">lettuce slug</name>
    <dbReference type="NCBI Taxonomy" id="231223"/>
    <lineage>
        <taxon>Eukaryota</taxon>
        <taxon>Metazoa</taxon>
        <taxon>Spiralia</taxon>
        <taxon>Lophotrochozoa</taxon>
        <taxon>Mollusca</taxon>
        <taxon>Gastropoda</taxon>
        <taxon>Heterobranchia</taxon>
        <taxon>Euthyneura</taxon>
        <taxon>Panpulmonata</taxon>
        <taxon>Sacoglossa</taxon>
        <taxon>Placobranchoidea</taxon>
        <taxon>Plakobranchidae</taxon>
        <taxon>Elysia</taxon>
    </lineage>
</organism>
<gene>
    <name evidence="2" type="ORF">RRG08_019698</name>
</gene>
<accession>A0AAE0XRZ5</accession>
<evidence type="ECO:0000256" key="1">
    <source>
        <dbReference type="SAM" id="MobiDB-lite"/>
    </source>
</evidence>
<dbReference type="AlphaFoldDB" id="A0AAE0XRZ5"/>
<name>A0AAE0XRZ5_9GAST</name>
<evidence type="ECO:0000313" key="3">
    <source>
        <dbReference type="Proteomes" id="UP001283361"/>
    </source>
</evidence>
<feature type="region of interest" description="Disordered" evidence="1">
    <location>
        <begin position="40"/>
        <end position="59"/>
    </location>
</feature>
<protein>
    <submittedName>
        <fullName evidence="2">Uncharacterized protein</fullName>
    </submittedName>
</protein>
<comment type="caution">
    <text evidence="2">The sequence shown here is derived from an EMBL/GenBank/DDBJ whole genome shotgun (WGS) entry which is preliminary data.</text>
</comment>
<dbReference type="EMBL" id="JAWDGP010007740">
    <property type="protein sequence ID" value="KAK3706703.1"/>
    <property type="molecule type" value="Genomic_DNA"/>
</dbReference>
<keyword evidence="3" id="KW-1185">Reference proteome</keyword>
<sequence>MTAFRLYGVKKTAQGRGWTMRAIVEEKMLKQTVTPADSGLGWSAPCQASRSSGVKKSTQPVGETESCLVCNPSGCETQPWGVRRPSPTSV</sequence>